<dbReference type="Gene3D" id="3.30.1910.20">
    <property type="entry name" value="asparaginyl-tRNA synthetase, N-terminal domain"/>
    <property type="match status" value="2"/>
</dbReference>
<dbReference type="CDD" id="cd04323">
    <property type="entry name" value="AsnRS_cyto_like_N"/>
    <property type="match status" value="1"/>
</dbReference>
<dbReference type="GO" id="GO:0005737">
    <property type="term" value="C:cytoplasm"/>
    <property type="evidence" value="ECO:0007669"/>
    <property type="project" value="UniProtKB-SubCell"/>
</dbReference>
<keyword evidence="5" id="KW-0175">Coiled coil</keyword>
<evidence type="ECO:0000256" key="2">
    <source>
        <dbReference type="ARBA" id="ARBA00022490"/>
    </source>
</evidence>
<keyword evidence="4" id="KW-0030">Aminoacyl-tRNA synthetase</keyword>
<evidence type="ECO:0000259" key="7">
    <source>
        <dbReference type="Pfam" id="PF20917"/>
    </source>
</evidence>
<dbReference type="AlphaFoldDB" id="A0A7R8VXH2"/>
<dbReference type="Pfam" id="PF20917">
    <property type="entry name" value="AsnRS_N"/>
    <property type="match status" value="2"/>
</dbReference>
<evidence type="ECO:0000256" key="1">
    <source>
        <dbReference type="ARBA" id="ARBA00004496"/>
    </source>
</evidence>
<dbReference type="PANTHER" id="PTHR22594">
    <property type="entry name" value="ASPARTYL/LYSYL-TRNA SYNTHETASE"/>
    <property type="match status" value="1"/>
</dbReference>
<comment type="subcellular location">
    <subcellularLocation>
        <location evidence="1">Cytoplasm</location>
    </subcellularLocation>
</comment>
<dbReference type="GO" id="GO:0003676">
    <property type="term" value="F:nucleic acid binding"/>
    <property type="evidence" value="ECO:0007669"/>
    <property type="project" value="InterPro"/>
</dbReference>
<dbReference type="GO" id="GO:0005524">
    <property type="term" value="F:ATP binding"/>
    <property type="evidence" value="ECO:0007669"/>
    <property type="project" value="UniProtKB-KW"/>
</dbReference>
<feature type="domain" description="OB" evidence="6">
    <location>
        <begin position="176"/>
        <end position="257"/>
    </location>
</feature>
<evidence type="ECO:0000256" key="3">
    <source>
        <dbReference type="ARBA" id="ARBA00022917"/>
    </source>
</evidence>
<dbReference type="Gene3D" id="2.40.50.140">
    <property type="entry name" value="Nucleic acid-binding proteins"/>
    <property type="match status" value="2"/>
</dbReference>
<reference evidence="8" key="1">
    <citation type="submission" date="2020-11" db="EMBL/GenBank/DDBJ databases">
        <authorList>
            <person name="Tran Van P."/>
        </authorList>
    </citation>
    <scope>NUCLEOTIDE SEQUENCE</scope>
</reference>
<keyword evidence="3" id="KW-0648">Protein biosynthesis</keyword>
<proteinExistence type="predicted"/>
<feature type="coiled-coil region" evidence="5">
    <location>
        <begin position="126"/>
        <end position="153"/>
    </location>
</feature>
<evidence type="ECO:0000256" key="5">
    <source>
        <dbReference type="SAM" id="Coils"/>
    </source>
</evidence>
<keyword evidence="2" id="KW-0963">Cytoplasm</keyword>
<protein>
    <submittedName>
        <fullName evidence="8">Uncharacterized protein</fullName>
    </submittedName>
</protein>
<feature type="domain" description="Asparagine--tRNA ligase N-terminal" evidence="7">
    <location>
        <begin position="28"/>
        <end position="61"/>
    </location>
</feature>
<gene>
    <name evidence="8" type="ORF">TDIB3V08_LOCUS12409</name>
</gene>
<dbReference type="PANTHER" id="PTHR22594:SF16">
    <property type="entry name" value="ASPARAGINE--TRNA LIGASE, CYTOPLASMIC"/>
    <property type="match status" value="1"/>
</dbReference>
<dbReference type="InterPro" id="IPR004365">
    <property type="entry name" value="NA-bd_OB_tRNA"/>
</dbReference>
<dbReference type="InterPro" id="IPR048952">
    <property type="entry name" value="AsnRS_N"/>
</dbReference>
<dbReference type="EMBL" id="OA580212">
    <property type="protein sequence ID" value="CAD7206260.1"/>
    <property type="molecule type" value="Genomic_DNA"/>
</dbReference>
<accession>A0A7R8VXH2</accession>
<evidence type="ECO:0000259" key="6">
    <source>
        <dbReference type="Pfam" id="PF01336"/>
    </source>
</evidence>
<sequence length="428" mass="47231">MNFGRCVIFSGELYTSDKTGNDATGDGSDTKPYKTILRAMQHAGKEPFPIIYVDSKEEGKEISPLVNLIKNQTPIPAISSPVYCGTDTDWCFVSPGSLVFQKYEPAAKSQLKKIQKIWVRDQHKTAGKEKREEEAAENRAKNVEEAKKIVIKEDQSLPKAKSIKVNAARQHRDVRVKIYGWVHRLRRQGEGVFLSPLEYHSLALDVGRQLIFITLRDGTDFLQCVLNDSLCQTYEALVLSTESAVQLFGVIKELPTGKNVGVLAIPPNFYSSITKVGVLAIPTNFYSSITKVGVLAIPPNFYSSITKVGVLAIPPNFYSSITKAPGGHEMQVDYWELVGLAPAGGADNILNEEAHADVLLDNRHIVIRGENVSSDHINLLSLIAVITAGGVQSRVRSSRSVLRPSYHSSINYVTLVSKYNLQNAVFQT</sequence>
<dbReference type="InterPro" id="IPR012340">
    <property type="entry name" value="NA-bd_OB-fold"/>
</dbReference>
<dbReference type="Pfam" id="PF01336">
    <property type="entry name" value="tRNA_anti-codon"/>
    <property type="match status" value="1"/>
</dbReference>
<feature type="domain" description="Asparagine--tRNA ligase N-terminal" evidence="7">
    <location>
        <begin position="102"/>
        <end position="158"/>
    </location>
</feature>
<evidence type="ECO:0000313" key="8">
    <source>
        <dbReference type="EMBL" id="CAD7206260.1"/>
    </source>
</evidence>
<organism evidence="8">
    <name type="scientific">Timema douglasi</name>
    <name type="common">Walking stick</name>
    <dbReference type="NCBI Taxonomy" id="61478"/>
    <lineage>
        <taxon>Eukaryota</taxon>
        <taxon>Metazoa</taxon>
        <taxon>Ecdysozoa</taxon>
        <taxon>Arthropoda</taxon>
        <taxon>Hexapoda</taxon>
        <taxon>Insecta</taxon>
        <taxon>Pterygota</taxon>
        <taxon>Neoptera</taxon>
        <taxon>Polyneoptera</taxon>
        <taxon>Phasmatodea</taxon>
        <taxon>Timematodea</taxon>
        <taxon>Timematoidea</taxon>
        <taxon>Timematidae</taxon>
        <taxon>Timema</taxon>
    </lineage>
</organism>
<evidence type="ECO:0000256" key="4">
    <source>
        <dbReference type="ARBA" id="ARBA00023146"/>
    </source>
</evidence>
<keyword evidence="4" id="KW-0436">Ligase</keyword>
<dbReference type="SUPFAM" id="SSF50249">
    <property type="entry name" value="Nucleic acid-binding proteins"/>
    <property type="match status" value="1"/>
</dbReference>
<dbReference type="GO" id="GO:0006421">
    <property type="term" value="P:asparaginyl-tRNA aminoacylation"/>
    <property type="evidence" value="ECO:0007669"/>
    <property type="project" value="TreeGrafter"/>
</dbReference>
<name>A0A7R8VXH2_TIMDO</name>
<dbReference type="GO" id="GO:0004816">
    <property type="term" value="F:asparagine-tRNA ligase activity"/>
    <property type="evidence" value="ECO:0007669"/>
    <property type="project" value="TreeGrafter"/>
</dbReference>